<evidence type="ECO:0000256" key="4">
    <source>
        <dbReference type="RuleBase" id="RU003682"/>
    </source>
</evidence>
<dbReference type="Pfam" id="PF03171">
    <property type="entry name" value="2OG-FeII_Oxy"/>
    <property type="match status" value="1"/>
</dbReference>
<evidence type="ECO:0000313" key="7">
    <source>
        <dbReference type="Proteomes" id="UP000827721"/>
    </source>
</evidence>
<comment type="caution">
    <text evidence="6">The sequence shown here is derived from an EMBL/GenBank/DDBJ whole genome shotgun (WGS) entry which is preliminary data.</text>
</comment>
<evidence type="ECO:0000256" key="1">
    <source>
        <dbReference type="ARBA" id="ARBA00008056"/>
    </source>
</evidence>
<proteinExistence type="inferred from homology"/>
<keyword evidence="3 4" id="KW-0408">Iron</keyword>
<keyword evidence="2 4" id="KW-0479">Metal-binding</keyword>
<dbReference type="InterPro" id="IPR044861">
    <property type="entry name" value="IPNS-like_FE2OG_OXY"/>
</dbReference>
<dbReference type="InterPro" id="IPR027443">
    <property type="entry name" value="IPNS-like_sf"/>
</dbReference>
<dbReference type="Pfam" id="PF14226">
    <property type="entry name" value="DIOX_N"/>
    <property type="match status" value="1"/>
</dbReference>
<keyword evidence="4" id="KW-0560">Oxidoreductase</keyword>
<accession>A0ABQ8IQF6</accession>
<comment type="similarity">
    <text evidence="1 4">Belongs to the iron/ascorbate-dependent oxidoreductase family.</text>
</comment>
<dbReference type="EMBL" id="JAFEMO010000001">
    <property type="protein sequence ID" value="KAH7578607.1"/>
    <property type="molecule type" value="Genomic_DNA"/>
</dbReference>
<dbReference type="SUPFAM" id="SSF51197">
    <property type="entry name" value="Clavaminate synthase-like"/>
    <property type="match status" value="1"/>
</dbReference>
<evidence type="ECO:0000256" key="3">
    <source>
        <dbReference type="ARBA" id="ARBA00023004"/>
    </source>
</evidence>
<sequence>MGTEVNSRDFGGSLPVENVQALASNNLEDIPPRYIRSEAESSEVLIDGSLQIPVIDMSKFVDDDNDELTKLHLACKDWGFFQLINHGASEKVMEKMKIDIQEFFKLPLEEKMACAQLPNSIEGYGQAFVVSEDQKLDWGDMLFLLAQPAPVRNMKIWPTNPASFRASLEEYSLKLEKVKFCLLKSMARNLGLESAKLATLFEDGIQGVRMNYYPSCVLANKVMGLTPHSDATGLTILKQVNEVDGLQIKNNGKWVPIKTLPGSFIINIGDIIEIMSNGEYKSIEHRAVVNPQKQRISVAAFHSPNMKTMIGPLPDLVKDNQSYYYYKTITHQEFVRLVVTSKLDGKNLLTHMKLEP</sequence>
<dbReference type="PROSITE" id="PS51471">
    <property type="entry name" value="FE2OG_OXY"/>
    <property type="match status" value="1"/>
</dbReference>
<gene>
    <name evidence="6" type="ORF">JRO89_XS01G0404500</name>
</gene>
<dbReference type="InterPro" id="IPR005123">
    <property type="entry name" value="Oxoglu/Fe-dep_dioxygenase_dom"/>
</dbReference>
<dbReference type="InterPro" id="IPR026992">
    <property type="entry name" value="DIOX_N"/>
</dbReference>
<evidence type="ECO:0000256" key="2">
    <source>
        <dbReference type="ARBA" id="ARBA00022723"/>
    </source>
</evidence>
<keyword evidence="7" id="KW-1185">Reference proteome</keyword>
<reference evidence="6 7" key="1">
    <citation type="submission" date="2021-02" db="EMBL/GenBank/DDBJ databases">
        <title>Plant Genome Project.</title>
        <authorList>
            <person name="Zhang R.-G."/>
        </authorList>
    </citation>
    <scope>NUCLEOTIDE SEQUENCE [LARGE SCALE GENOMIC DNA]</scope>
    <source>
        <tissue evidence="6">Leaves</tissue>
    </source>
</reference>
<dbReference type="InterPro" id="IPR050295">
    <property type="entry name" value="Plant_2OG-oxidoreductases"/>
</dbReference>
<organism evidence="6 7">
    <name type="scientific">Xanthoceras sorbifolium</name>
    <dbReference type="NCBI Taxonomy" id="99658"/>
    <lineage>
        <taxon>Eukaryota</taxon>
        <taxon>Viridiplantae</taxon>
        <taxon>Streptophyta</taxon>
        <taxon>Embryophyta</taxon>
        <taxon>Tracheophyta</taxon>
        <taxon>Spermatophyta</taxon>
        <taxon>Magnoliopsida</taxon>
        <taxon>eudicotyledons</taxon>
        <taxon>Gunneridae</taxon>
        <taxon>Pentapetalae</taxon>
        <taxon>rosids</taxon>
        <taxon>malvids</taxon>
        <taxon>Sapindales</taxon>
        <taxon>Sapindaceae</taxon>
        <taxon>Xanthoceroideae</taxon>
        <taxon>Xanthoceras</taxon>
    </lineage>
</organism>
<dbReference type="Gene3D" id="2.60.120.330">
    <property type="entry name" value="B-lactam Antibiotic, Isopenicillin N Synthase, Chain"/>
    <property type="match status" value="1"/>
</dbReference>
<protein>
    <recommendedName>
        <fullName evidence="5">Fe2OG dioxygenase domain-containing protein</fullName>
    </recommendedName>
</protein>
<evidence type="ECO:0000259" key="5">
    <source>
        <dbReference type="PROSITE" id="PS51471"/>
    </source>
</evidence>
<dbReference type="Proteomes" id="UP000827721">
    <property type="component" value="Unassembled WGS sequence"/>
</dbReference>
<dbReference type="PANTHER" id="PTHR47991">
    <property type="entry name" value="OXOGLUTARATE/IRON-DEPENDENT DIOXYGENASE"/>
    <property type="match status" value="1"/>
</dbReference>
<evidence type="ECO:0000313" key="6">
    <source>
        <dbReference type="EMBL" id="KAH7578607.1"/>
    </source>
</evidence>
<feature type="domain" description="Fe2OG dioxygenase" evidence="5">
    <location>
        <begin position="204"/>
        <end position="304"/>
    </location>
</feature>
<name>A0ABQ8IQF6_9ROSI</name>